<dbReference type="GO" id="GO:0003735">
    <property type="term" value="F:structural constituent of ribosome"/>
    <property type="evidence" value="ECO:0007669"/>
    <property type="project" value="InterPro"/>
</dbReference>
<dbReference type="OrthoDB" id="10259681at2759"/>
<comment type="caution">
    <text evidence="2">The sequence shown here is derived from an EMBL/GenBank/DDBJ whole genome shotgun (WGS) entry which is preliminary data.</text>
</comment>
<protein>
    <recommendedName>
        <fullName evidence="4">Ribosomal protein S6</fullName>
    </recommendedName>
</protein>
<dbReference type="GO" id="GO:0006412">
    <property type="term" value="P:translation"/>
    <property type="evidence" value="ECO:0007669"/>
    <property type="project" value="InterPro"/>
</dbReference>
<dbReference type="InterPro" id="IPR000529">
    <property type="entry name" value="Ribosomal_bS6"/>
</dbReference>
<dbReference type="RefSeq" id="XP_007766270.1">
    <property type="nucleotide sequence ID" value="XM_007768080.1"/>
</dbReference>
<dbReference type="Pfam" id="PF01250">
    <property type="entry name" value="Ribosomal_S6"/>
    <property type="match status" value="1"/>
</dbReference>
<dbReference type="GeneID" id="19206512"/>
<dbReference type="EMBL" id="JH711576">
    <property type="protein sequence ID" value="EIW83219.1"/>
    <property type="molecule type" value="Genomic_DNA"/>
</dbReference>
<sequence length="114" mass="13180">MPFYQMLCIASHYSDYKHIKNLVTTSARHVMDAGGVVRNLGYQGHRTLPQRMKRNKQIYSAGDYWTMDFDASPNTQQALASLMRHDPRVIRYSILKLGERAEEVATTPEKTTFR</sequence>
<dbReference type="Gene3D" id="3.30.70.60">
    <property type="match status" value="1"/>
</dbReference>
<reference evidence="3" key="1">
    <citation type="journal article" date="2012" name="Science">
        <title>The Paleozoic origin of enzymatic lignin decomposition reconstructed from 31 fungal genomes.</title>
        <authorList>
            <person name="Floudas D."/>
            <person name="Binder M."/>
            <person name="Riley R."/>
            <person name="Barry K."/>
            <person name="Blanchette R.A."/>
            <person name="Henrissat B."/>
            <person name="Martinez A.T."/>
            <person name="Otillar R."/>
            <person name="Spatafora J.W."/>
            <person name="Yadav J.S."/>
            <person name="Aerts A."/>
            <person name="Benoit I."/>
            <person name="Boyd A."/>
            <person name="Carlson A."/>
            <person name="Copeland A."/>
            <person name="Coutinho P.M."/>
            <person name="de Vries R.P."/>
            <person name="Ferreira P."/>
            <person name="Findley K."/>
            <person name="Foster B."/>
            <person name="Gaskell J."/>
            <person name="Glotzer D."/>
            <person name="Gorecki P."/>
            <person name="Heitman J."/>
            <person name="Hesse C."/>
            <person name="Hori C."/>
            <person name="Igarashi K."/>
            <person name="Jurgens J.A."/>
            <person name="Kallen N."/>
            <person name="Kersten P."/>
            <person name="Kohler A."/>
            <person name="Kuees U."/>
            <person name="Kumar T.K.A."/>
            <person name="Kuo A."/>
            <person name="LaButti K."/>
            <person name="Larrondo L.F."/>
            <person name="Lindquist E."/>
            <person name="Ling A."/>
            <person name="Lombard V."/>
            <person name="Lucas S."/>
            <person name="Lundell T."/>
            <person name="Martin R."/>
            <person name="McLaughlin D.J."/>
            <person name="Morgenstern I."/>
            <person name="Morin E."/>
            <person name="Murat C."/>
            <person name="Nagy L.G."/>
            <person name="Nolan M."/>
            <person name="Ohm R.A."/>
            <person name="Patyshakuliyeva A."/>
            <person name="Rokas A."/>
            <person name="Ruiz-Duenas F.J."/>
            <person name="Sabat G."/>
            <person name="Salamov A."/>
            <person name="Samejima M."/>
            <person name="Schmutz J."/>
            <person name="Slot J.C."/>
            <person name="St John F."/>
            <person name="Stenlid J."/>
            <person name="Sun H."/>
            <person name="Sun S."/>
            <person name="Syed K."/>
            <person name="Tsang A."/>
            <person name="Wiebenga A."/>
            <person name="Young D."/>
            <person name="Pisabarro A."/>
            <person name="Eastwood D.C."/>
            <person name="Martin F."/>
            <person name="Cullen D."/>
            <person name="Grigoriev I.V."/>
            <person name="Hibbett D.S."/>
        </authorList>
    </citation>
    <scope>NUCLEOTIDE SEQUENCE [LARGE SCALE GENOMIC DNA]</scope>
    <source>
        <strain evidence="3">RWD-64-598 SS2</strain>
    </source>
</reference>
<dbReference type="KEGG" id="cput:CONPUDRAFT_19434"/>
<dbReference type="AlphaFoldDB" id="A0A5M3MVP0"/>
<dbReference type="CDD" id="cd15465">
    <property type="entry name" value="bS6_mito"/>
    <property type="match status" value="1"/>
</dbReference>
<dbReference type="GO" id="GO:0005763">
    <property type="term" value="C:mitochondrial small ribosomal subunit"/>
    <property type="evidence" value="ECO:0007669"/>
    <property type="project" value="TreeGrafter"/>
</dbReference>
<accession>A0A5M3MVP0</accession>
<name>A0A5M3MVP0_CONPW</name>
<dbReference type="InterPro" id="IPR014717">
    <property type="entry name" value="Transl_elong_EF1B/ribsomal_bS6"/>
</dbReference>
<dbReference type="GO" id="GO:0070181">
    <property type="term" value="F:small ribosomal subunit rRNA binding"/>
    <property type="evidence" value="ECO:0007669"/>
    <property type="project" value="TreeGrafter"/>
</dbReference>
<evidence type="ECO:0000256" key="1">
    <source>
        <dbReference type="ARBA" id="ARBA00009512"/>
    </source>
</evidence>
<dbReference type="OMA" id="RGVQYWG"/>
<dbReference type="NCBIfam" id="TIGR00166">
    <property type="entry name" value="S6"/>
    <property type="match status" value="1"/>
</dbReference>
<evidence type="ECO:0000313" key="2">
    <source>
        <dbReference type="EMBL" id="EIW83219.1"/>
    </source>
</evidence>
<dbReference type="SUPFAM" id="SSF54995">
    <property type="entry name" value="Ribosomal protein S6"/>
    <property type="match status" value="1"/>
</dbReference>
<evidence type="ECO:0008006" key="4">
    <source>
        <dbReference type="Google" id="ProtNLM"/>
    </source>
</evidence>
<evidence type="ECO:0000313" key="3">
    <source>
        <dbReference type="Proteomes" id="UP000053558"/>
    </source>
</evidence>
<proteinExistence type="inferred from homology"/>
<feature type="non-terminal residue" evidence="2">
    <location>
        <position position="114"/>
    </location>
</feature>
<dbReference type="Proteomes" id="UP000053558">
    <property type="component" value="Unassembled WGS sequence"/>
</dbReference>
<dbReference type="InterPro" id="IPR035980">
    <property type="entry name" value="Ribosomal_bS6_sf"/>
</dbReference>
<dbReference type="PANTHER" id="PTHR21011">
    <property type="entry name" value="MITOCHONDRIAL 28S RIBOSOMAL PROTEIN S6"/>
    <property type="match status" value="1"/>
</dbReference>
<organism evidence="2 3">
    <name type="scientific">Coniophora puteana (strain RWD-64-598)</name>
    <name type="common">Brown rot fungus</name>
    <dbReference type="NCBI Taxonomy" id="741705"/>
    <lineage>
        <taxon>Eukaryota</taxon>
        <taxon>Fungi</taxon>
        <taxon>Dikarya</taxon>
        <taxon>Basidiomycota</taxon>
        <taxon>Agaricomycotina</taxon>
        <taxon>Agaricomycetes</taxon>
        <taxon>Agaricomycetidae</taxon>
        <taxon>Boletales</taxon>
        <taxon>Coniophorineae</taxon>
        <taxon>Coniophoraceae</taxon>
        <taxon>Coniophora</taxon>
    </lineage>
</organism>
<dbReference type="PANTHER" id="PTHR21011:SF1">
    <property type="entry name" value="SMALL RIBOSOMAL SUBUNIT PROTEIN BS6M"/>
    <property type="match status" value="1"/>
</dbReference>
<keyword evidence="3" id="KW-1185">Reference proteome</keyword>
<comment type="similarity">
    <text evidence="1">Belongs to the bacterial ribosomal protein bS6 family.</text>
</comment>
<gene>
    <name evidence="2" type="ORF">CONPUDRAFT_19434</name>
</gene>